<keyword evidence="1" id="KW-0560">Oxidoreductase</keyword>
<evidence type="ECO:0000259" key="2">
    <source>
        <dbReference type="Pfam" id="PF01243"/>
    </source>
</evidence>
<evidence type="ECO:0000313" key="4">
    <source>
        <dbReference type="Proteomes" id="UP000612893"/>
    </source>
</evidence>
<gene>
    <name evidence="3" type="ORF">JF922_14925</name>
</gene>
<dbReference type="NCBIfam" id="TIGR03618">
    <property type="entry name" value="Rv1155_F420"/>
    <property type="match status" value="1"/>
</dbReference>
<dbReference type="Proteomes" id="UP000612893">
    <property type="component" value="Unassembled WGS sequence"/>
</dbReference>
<dbReference type="InterPro" id="IPR019920">
    <property type="entry name" value="F420-binding_dom_put"/>
</dbReference>
<dbReference type="GO" id="GO:0070967">
    <property type="term" value="F:coenzyme F420 binding"/>
    <property type="evidence" value="ECO:0007669"/>
    <property type="project" value="TreeGrafter"/>
</dbReference>
<dbReference type="InterPro" id="IPR052019">
    <property type="entry name" value="F420H2_bilvrd_red/Heme_oxyg"/>
</dbReference>
<dbReference type="AlphaFoldDB" id="A0A934KBW3"/>
<reference evidence="3" key="1">
    <citation type="submission" date="2020-10" db="EMBL/GenBank/DDBJ databases">
        <title>Ca. Dormibacterota MAGs.</title>
        <authorList>
            <person name="Montgomery K."/>
        </authorList>
    </citation>
    <scope>NUCLEOTIDE SEQUENCE [LARGE SCALE GENOMIC DNA]</scope>
    <source>
        <strain evidence="3">SC8812_S17_10</strain>
    </source>
</reference>
<dbReference type="PANTHER" id="PTHR35176">
    <property type="entry name" value="HEME OXYGENASE HI_0854-RELATED"/>
    <property type="match status" value="1"/>
</dbReference>
<comment type="caution">
    <text evidence="3">The sequence shown here is derived from an EMBL/GenBank/DDBJ whole genome shotgun (WGS) entry which is preliminary data.</text>
</comment>
<name>A0A934KBW3_9BACT</name>
<proteinExistence type="predicted"/>
<dbReference type="GO" id="GO:0016627">
    <property type="term" value="F:oxidoreductase activity, acting on the CH-CH group of donors"/>
    <property type="evidence" value="ECO:0007669"/>
    <property type="project" value="TreeGrafter"/>
</dbReference>
<dbReference type="Pfam" id="PF01243">
    <property type="entry name" value="PNPOx_N"/>
    <property type="match status" value="1"/>
</dbReference>
<feature type="domain" description="Pyridoxamine 5'-phosphate oxidase N-terminal" evidence="2">
    <location>
        <begin position="4"/>
        <end position="131"/>
    </location>
</feature>
<dbReference type="GO" id="GO:0005829">
    <property type="term" value="C:cytosol"/>
    <property type="evidence" value="ECO:0007669"/>
    <property type="project" value="TreeGrafter"/>
</dbReference>
<evidence type="ECO:0000256" key="1">
    <source>
        <dbReference type="ARBA" id="ARBA00023002"/>
    </source>
</evidence>
<dbReference type="InterPro" id="IPR012349">
    <property type="entry name" value="Split_barrel_FMN-bd"/>
</dbReference>
<organism evidence="3 4">
    <name type="scientific">Candidatus Nephthysia bennettiae</name>
    <dbReference type="NCBI Taxonomy" id="3127016"/>
    <lineage>
        <taxon>Bacteria</taxon>
        <taxon>Bacillati</taxon>
        <taxon>Candidatus Dormiibacterota</taxon>
        <taxon>Candidatus Dormibacteria</taxon>
        <taxon>Candidatus Dormibacterales</taxon>
        <taxon>Candidatus Dormibacteraceae</taxon>
        <taxon>Candidatus Nephthysia</taxon>
    </lineage>
</organism>
<accession>A0A934KBW3</accession>
<keyword evidence="4" id="KW-1185">Reference proteome</keyword>
<dbReference type="EMBL" id="JAEKNR010000149">
    <property type="protein sequence ID" value="MBJ7599355.1"/>
    <property type="molecule type" value="Genomic_DNA"/>
</dbReference>
<dbReference type="Gene3D" id="2.30.110.10">
    <property type="entry name" value="Electron Transport, Fmn-binding Protein, Chain A"/>
    <property type="match status" value="1"/>
</dbReference>
<sequence>MTHDQWRAFVMEGTHTGKLATTRLDGGPHVVPVWFVLDGDDFVFTTGEATVKGRSLLRDGRAAICVDLEESPYSYVSAEGRAQISRDQEELLRWATTIGGRYMGADRAEEFSRRNAVLDELLVRLTPDRVTAFADLAD</sequence>
<dbReference type="SUPFAM" id="SSF50475">
    <property type="entry name" value="FMN-binding split barrel"/>
    <property type="match status" value="1"/>
</dbReference>
<dbReference type="InterPro" id="IPR011576">
    <property type="entry name" value="Pyridox_Oxase_N"/>
</dbReference>
<dbReference type="PANTHER" id="PTHR35176:SF1">
    <property type="entry name" value="F420H(2)-DEPENDENT BILIVERDIN REDUCTASE"/>
    <property type="match status" value="1"/>
</dbReference>
<protein>
    <submittedName>
        <fullName evidence="3">PPOX class F420-dependent oxidoreductase</fullName>
    </submittedName>
</protein>
<evidence type="ECO:0000313" key="3">
    <source>
        <dbReference type="EMBL" id="MBJ7599355.1"/>
    </source>
</evidence>